<dbReference type="Proteomes" id="UP000231358">
    <property type="component" value="Unassembled WGS sequence"/>
</dbReference>
<dbReference type="FunFam" id="1.20.58.340:FF:000014">
    <property type="entry name" value="CorA family metal ion transporter"/>
    <property type="match status" value="1"/>
</dbReference>
<feature type="compositionally biased region" description="Polar residues" evidence="6">
    <location>
        <begin position="978"/>
        <end position="1030"/>
    </location>
</feature>
<evidence type="ECO:0000256" key="2">
    <source>
        <dbReference type="ARBA" id="ARBA00009765"/>
    </source>
</evidence>
<evidence type="ECO:0000256" key="7">
    <source>
        <dbReference type="SAM" id="Phobius"/>
    </source>
</evidence>
<evidence type="ECO:0000313" key="8">
    <source>
        <dbReference type="EMBL" id="PIG80792.1"/>
    </source>
</evidence>
<dbReference type="InterPro" id="IPR002523">
    <property type="entry name" value="MgTranspt_CorA/ZnTranspt_ZntB"/>
</dbReference>
<feature type="compositionally biased region" description="Basic residues" evidence="6">
    <location>
        <begin position="60"/>
        <end position="74"/>
    </location>
</feature>
<feature type="region of interest" description="Disordered" evidence="6">
    <location>
        <begin position="873"/>
        <end position="907"/>
    </location>
</feature>
<reference evidence="8 9" key="1">
    <citation type="submission" date="2017-05" db="EMBL/GenBank/DDBJ databases">
        <title>Genome sequence for an aflatoxigenic pathogen of Argentinian peanut, Aspergillus arachidicola.</title>
        <authorList>
            <person name="Moore G."/>
            <person name="Beltz S.B."/>
            <person name="Mack B.M."/>
        </authorList>
    </citation>
    <scope>NUCLEOTIDE SEQUENCE [LARGE SCALE GENOMIC DNA]</scope>
    <source>
        <strain evidence="8 9">CBS 117610</strain>
    </source>
</reference>
<proteinExistence type="inferred from homology"/>
<evidence type="ECO:0000313" key="9">
    <source>
        <dbReference type="Proteomes" id="UP000231358"/>
    </source>
</evidence>
<feature type="compositionally biased region" description="Polar residues" evidence="6">
    <location>
        <begin position="1121"/>
        <end position="1137"/>
    </location>
</feature>
<feature type="compositionally biased region" description="Polar residues" evidence="6">
    <location>
        <begin position="213"/>
        <end position="235"/>
    </location>
</feature>
<dbReference type="GO" id="GO:0000011">
    <property type="term" value="P:vacuole inheritance"/>
    <property type="evidence" value="ECO:0007669"/>
    <property type="project" value="TreeGrafter"/>
</dbReference>
<dbReference type="InterPro" id="IPR024260">
    <property type="entry name" value="Vac7"/>
</dbReference>
<dbReference type="GO" id="GO:0015095">
    <property type="term" value="F:magnesium ion transmembrane transporter activity"/>
    <property type="evidence" value="ECO:0007669"/>
    <property type="project" value="InterPro"/>
</dbReference>
<feature type="region of interest" description="Disordered" evidence="6">
    <location>
        <begin position="1200"/>
        <end position="1245"/>
    </location>
</feature>
<feature type="region of interest" description="Disordered" evidence="6">
    <location>
        <begin position="1334"/>
        <end position="1417"/>
    </location>
</feature>
<accession>A0A2G7FJH6</accession>
<feature type="compositionally biased region" description="Polar residues" evidence="6">
    <location>
        <begin position="534"/>
        <end position="550"/>
    </location>
</feature>
<feature type="compositionally biased region" description="Acidic residues" evidence="6">
    <location>
        <begin position="468"/>
        <end position="488"/>
    </location>
</feature>
<comment type="similarity">
    <text evidence="2">Belongs to the CorA metal ion transporter (MIT) (TC 1.A.35) family.</text>
</comment>
<dbReference type="GO" id="GO:1903778">
    <property type="term" value="P:protein localization to vacuolar membrane"/>
    <property type="evidence" value="ECO:0007669"/>
    <property type="project" value="TreeGrafter"/>
</dbReference>
<evidence type="ECO:0000256" key="6">
    <source>
        <dbReference type="SAM" id="MobiDB-lite"/>
    </source>
</evidence>
<feature type="region of interest" description="Disordered" evidence="6">
    <location>
        <begin position="1112"/>
        <end position="1180"/>
    </location>
</feature>
<dbReference type="InterPro" id="IPR045863">
    <property type="entry name" value="CorA_TM1_TM2"/>
</dbReference>
<protein>
    <submittedName>
        <fullName evidence="8">Phospholipid metabolism enzyme regulator</fullName>
    </submittedName>
</protein>
<dbReference type="Pfam" id="PF01544">
    <property type="entry name" value="CorA"/>
    <property type="match status" value="1"/>
</dbReference>
<evidence type="ECO:0000256" key="5">
    <source>
        <dbReference type="ARBA" id="ARBA00023136"/>
    </source>
</evidence>
<keyword evidence="9" id="KW-1185">Reference proteome</keyword>
<feature type="region of interest" description="Disordered" evidence="6">
    <location>
        <begin position="1717"/>
        <end position="1746"/>
    </location>
</feature>
<dbReference type="InterPro" id="IPR045861">
    <property type="entry name" value="CorA_cytoplasmic_dom"/>
</dbReference>
<organism evidence="8 9">
    <name type="scientific">Aspergillus arachidicola</name>
    <dbReference type="NCBI Taxonomy" id="656916"/>
    <lineage>
        <taxon>Eukaryota</taxon>
        <taxon>Fungi</taxon>
        <taxon>Dikarya</taxon>
        <taxon>Ascomycota</taxon>
        <taxon>Pezizomycotina</taxon>
        <taxon>Eurotiomycetes</taxon>
        <taxon>Eurotiomycetidae</taxon>
        <taxon>Eurotiales</taxon>
        <taxon>Aspergillaceae</taxon>
        <taxon>Aspergillus</taxon>
        <taxon>Aspergillus subgen. Circumdati</taxon>
    </lineage>
</organism>
<feature type="compositionally biased region" description="Polar residues" evidence="6">
    <location>
        <begin position="160"/>
        <end position="180"/>
    </location>
</feature>
<dbReference type="PANTHER" id="PTHR28258">
    <property type="entry name" value="VACUOLAR SEGREGATION PROTEIN 7"/>
    <property type="match status" value="1"/>
</dbReference>
<dbReference type="GO" id="GO:0010513">
    <property type="term" value="P:positive regulation of phosphatidylinositol biosynthetic process"/>
    <property type="evidence" value="ECO:0007669"/>
    <property type="project" value="TreeGrafter"/>
</dbReference>
<evidence type="ECO:0000256" key="3">
    <source>
        <dbReference type="ARBA" id="ARBA00022692"/>
    </source>
</evidence>
<dbReference type="InterPro" id="IPR044089">
    <property type="entry name" value="Alr1-like"/>
</dbReference>
<dbReference type="STRING" id="656916.A0A2G7FJH6"/>
<feature type="compositionally biased region" description="Polar residues" evidence="6">
    <location>
        <begin position="37"/>
        <end position="58"/>
    </location>
</feature>
<sequence>MADAPSAAYQTSPNHGLSSSQDGRSVNSRPDTRRSTTYDPLASETTQGPQVDNKSTTGKGAKRKKKHRKRRNRRQSFISAEDPHAGAPTTPGPEVEHMAMMADQTKSRGALPFYKLGRDLSSTSLESEALLDHSPELPRNQPMMRPRRDSRLAQSFRPGSLSTTIRTGDLGSRNQPSGTRTLPVDDDSDGPGPVDDRTPLMRPSSAHRPNISRYGTDSKSTPFSFRQRRSSVQTNSSRCSPRRIPSPGFPEQDRDYDINNPPSMPTSPKLRADMGYDDAVVTGADFDFSLARSIDNRMESIPLSHDMVIDVESGTNRIRSSPSVSPRHRPPQEGLLRRRTLPVEEDVCFPTEEVSELADEDAARASRETERRRRRRREWPDLSVLEEWSREEKEERTGDFRAKKISEPVLIEGRLRPQYQLWRREEEEAPYRFTYFNEEFQSTIHAQTISELVQPGSSFRELFIPDPPELEVSSDDETDSDHDPEEEPFDNKHHNNHGFDGNRTSPFINSHHDNINSSKQQPRMSIISEAVSEARTSANASPSRRPYQQTKPKKYGPRPTFWLDVLCPTDAEMRVIAKAFGVHALTAEDIMMQEAREKVELFRNYYFVNYRTFDQDPNSENYLQPVNMYVVVFREGVLSFHFSQTPHPANVRRRIRQLMDYLILSSDWISYAIIDDITDVFGPLIQSIEDEVDEIDGMIMKMHSPEPVMGQSSKLEDDGVDASTTLAPGEVLRRVGVCRKKVMGMYRLLSNKADVVKGFAKRCNEQWEVAPKSEIGLYLGDIQDHIMTMTSSLTYYETLLSRAHSNYLAQINILMNERQEQTADVLGKLTVMGTIVLPLNIICGMWGMNVKVPGQDVDSLTWFWSTESERLPYRNGTSGGSRRAKKDEAATSTSRRSTSEGDMIEVPRSTFNSQIQASLASQMPKLTPAYPGLSAPASSTNSAISSRESSPVRSARRPRNSASTSRVSSRSHKASAGRSPSRSSFGQRQGSDTLPSTTTVQRPLSQTSKPLIINPPSNVERSTDATSPENLNMPLWATSRRVEQEPTLPNMSSKRSLLVDDSKSDRSAPRSVNRSINGPGSALETVQEMASDQSTPSTETILNQSALEQSRLQKIDEDSTPKASRQNTESGSDSGGNKSLELREESRRRGSGAKGTDNLIPKRSSTSLAGARGKPTDGSVRNMIVETETVSSIPQVSLGVVTGDRSNSGRVDPGTLRMKPSTETIRPKKEKKRTRKPTALPSGAASSKADIFEAKVASAVDEADVSDSDETFVYESNPPDPYPVRQNRYHSRTPSATSMASQVDQLGARGRPGMRDGNHSVTGKRSMKFTNNTYAGSVDGDAGEESARSHSRVDSGGTHTPRHHHTGRYGRNNAYHSLFDSDSPFPQSQAYPKSPRHFIGGFRQPRHPVTRGGQNYRTINNTRKAGEIYGYDFDAEGADDERTPLVGSPRATRSRHSNRRPGSASLRQMEYMQQRQRGFFSRYGTCVVIFILLFVIIGGATSFIVGITKSLVNVQILAIQNVLASEQEIMLDLSVRATNPNLFPVAIDDMDMNIFAKSRFVGTDKLWRDQGSDWSDFPRVGDSRRRARLASLARCAGSSGCLLNGTGSSKRMGHKSGGVDKGTDPIPTDPAGDPQTMLLGRVFRFDSPLTFEASPWNYVSSTSKGQIRLARPGNKTEEGGTERWERVLQHPFELIVRGVVKYQLPLSSRFLSASVSSSVQVVPDKGDNGTGDGKDKPDPGDDDTVTISKTRSFRRSLPELLTATKRSTVDLVRKALGITG</sequence>
<evidence type="ECO:0000256" key="4">
    <source>
        <dbReference type="ARBA" id="ARBA00022989"/>
    </source>
</evidence>
<comment type="subcellular location">
    <subcellularLocation>
        <location evidence="1">Membrane</location>
        <topology evidence="1">Multi-pass membrane protein</topology>
    </subcellularLocation>
</comment>
<dbReference type="SUPFAM" id="SSF144083">
    <property type="entry name" value="Magnesium transport protein CorA, transmembrane region"/>
    <property type="match status" value="1"/>
</dbReference>
<dbReference type="EMBL" id="NEXV01000595">
    <property type="protein sequence ID" value="PIG80792.1"/>
    <property type="molecule type" value="Genomic_DNA"/>
</dbReference>
<feature type="region of interest" description="Disordered" evidence="6">
    <location>
        <begin position="1439"/>
        <end position="1464"/>
    </location>
</feature>
<feature type="region of interest" description="Disordered" evidence="6">
    <location>
        <begin position="930"/>
        <end position="1099"/>
    </location>
</feature>
<feature type="region of interest" description="Disordered" evidence="6">
    <location>
        <begin position="1"/>
        <end position="103"/>
    </location>
</feature>
<dbReference type="CDD" id="cd12829">
    <property type="entry name" value="Alr1p-like"/>
    <property type="match status" value="1"/>
</dbReference>
<dbReference type="Gene3D" id="3.30.460.20">
    <property type="entry name" value="CorA soluble domain-like"/>
    <property type="match status" value="1"/>
</dbReference>
<gene>
    <name evidence="8" type="ORF">AARAC_003488</name>
</gene>
<feature type="compositionally biased region" description="Polar residues" evidence="6">
    <location>
        <begin position="8"/>
        <end position="29"/>
    </location>
</feature>
<keyword evidence="3 7" id="KW-0812">Transmembrane</keyword>
<feature type="compositionally biased region" description="Basic and acidic residues" evidence="6">
    <location>
        <begin position="1057"/>
        <end position="1068"/>
    </location>
</feature>
<feature type="region of interest" description="Disordered" evidence="6">
    <location>
        <begin position="1606"/>
        <end position="1633"/>
    </location>
</feature>
<dbReference type="Pfam" id="PF12751">
    <property type="entry name" value="Vac7"/>
    <property type="match status" value="1"/>
</dbReference>
<feature type="compositionally biased region" description="Low complexity" evidence="6">
    <location>
        <begin position="236"/>
        <end position="246"/>
    </location>
</feature>
<feature type="transmembrane region" description="Helical" evidence="7">
    <location>
        <begin position="1487"/>
        <end position="1507"/>
    </location>
</feature>
<feature type="region of interest" description="Disordered" evidence="6">
    <location>
        <begin position="126"/>
        <end position="265"/>
    </location>
</feature>
<dbReference type="GO" id="GO:0070772">
    <property type="term" value="C:PAS complex"/>
    <property type="evidence" value="ECO:0007669"/>
    <property type="project" value="TreeGrafter"/>
</dbReference>
<comment type="caution">
    <text evidence="8">The sequence shown here is derived from an EMBL/GenBank/DDBJ whole genome shotgun (WGS) entry which is preliminary data.</text>
</comment>
<evidence type="ECO:0000256" key="1">
    <source>
        <dbReference type="ARBA" id="ARBA00004141"/>
    </source>
</evidence>
<dbReference type="SUPFAM" id="SSF143865">
    <property type="entry name" value="CorA soluble domain-like"/>
    <property type="match status" value="1"/>
</dbReference>
<dbReference type="PANTHER" id="PTHR28258:SF1">
    <property type="entry name" value="VACUOLAR SEGREGATION PROTEIN 7"/>
    <property type="match status" value="1"/>
</dbReference>
<keyword evidence="4 7" id="KW-1133">Transmembrane helix</keyword>
<name>A0A2G7FJH6_9EURO</name>
<dbReference type="GO" id="GO:0000329">
    <property type="term" value="C:fungal-type vacuole membrane"/>
    <property type="evidence" value="ECO:0007669"/>
    <property type="project" value="TreeGrafter"/>
</dbReference>
<feature type="compositionally biased region" description="Polar residues" evidence="6">
    <location>
        <begin position="1088"/>
        <end position="1099"/>
    </location>
</feature>
<feature type="compositionally biased region" description="Polar residues" evidence="6">
    <location>
        <begin position="936"/>
        <end position="952"/>
    </location>
</feature>
<keyword evidence="5 7" id="KW-0472">Membrane</keyword>
<feature type="compositionally biased region" description="Basic and acidic residues" evidence="6">
    <location>
        <begin position="1724"/>
        <end position="1739"/>
    </location>
</feature>
<feature type="region of interest" description="Disordered" evidence="6">
    <location>
        <begin position="459"/>
        <end position="553"/>
    </location>
</feature>
<dbReference type="Gene3D" id="1.20.58.340">
    <property type="entry name" value="Magnesium transport protein CorA, transmembrane region"/>
    <property type="match status" value="2"/>
</dbReference>